<gene>
    <name evidence="3" type="ORF">ACFSYH_04005</name>
</gene>
<name>A0ABW5XBP7_9MICO</name>
<dbReference type="PROSITE" id="PS50943">
    <property type="entry name" value="HTH_CROC1"/>
    <property type="match status" value="1"/>
</dbReference>
<feature type="domain" description="HTH cro/C1-type" evidence="2">
    <location>
        <begin position="13"/>
        <end position="71"/>
    </location>
</feature>
<comment type="caution">
    <text evidence="3">The sequence shown here is derived from an EMBL/GenBank/DDBJ whole genome shotgun (WGS) entry which is preliminary data.</text>
</comment>
<feature type="region of interest" description="Disordered" evidence="1">
    <location>
        <begin position="156"/>
        <end position="178"/>
    </location>
</feature>
<organism evidence="3 4">
    <name type="scientific">Populibacterium corticicola</name>
    <dbReference type="NCBI Taxonomy" id="1812826"/>
    <lineage>
        <taxon>Bacteria</taxon>
        <taxon>Bacillati</taxon>
        <taxon>Actinomycetota</taxon>
        <taxon>Actinomycetes</taxon>
        <taxon>Micrococcales</taxon>
        <taxon>Jonesiaceae</taxon>
        <taxon>Populibacterium</taxon>
    </lineage>
</organism>
<dbReference type="Gene3D" id="1.10.260.40">
    <property type="entry name" value="lambda repressor-like DNA-binding domains"/>
    <property type="match status" value="1"/>
</dbReference>
<reference evidence="4" key="1">
    <citation type="journal article" date="2019" name="Int. J. Syst. Evol. Microbiol.">
        <title>The Global Catalogue of Microorganisms (GCM) 10K type strain sequencing project: providing services to taxonomists for standard genome sequencing and annotation.</title>
        <authorList>
            <consortium name="The Broad Institute Genomics Platform"/>
            <consortium name="The Broad Institute Genome Sequencing Center for Infectious Disease"/>
            <person name="Wu L."/>
            <person name="Ma J."/>
        </authorList>
    </citation>
    <scope>NUCLEOTIDE SEQUENCE [LARGE SCALE GENOMIC DNA]</scope>
    <source>
        <strain evidence="4">KCTC 33576</strain>
    </source>
</reference>
<dbReference type="CDD" id="cd00093">
    <property type="entry name" value="HTH_XRE"/>
    <property type="match status" value="1"/>
</dbReference>
<dbReference type="SUPFAM" id="SSF47413">
    <property type="entry name" value="lambda repressor-like DNA-binding domains"/>
    <property type="match status" value="1"/>
</dbReference>
<evidence type="ECO:0000313" key="3">
    <source>
        <dbReference type="EMBL" id="MFD2839731.1"/>
    </source>
</evidence>
<sequence length="178" mass="19402">MRIQTPADLARTVKTQRQAQDLTQQEVADAVGITRQSLARIERGHGGTSFDTILRILEKLGVQLEATPQESRGTITAASGHNSDTLREVADALRPLNRASIAPHIDTSKLVPSVNLRVGDLTRQLRELAEFDTTVISGKTTRRALLDSVIEASDPDRIDSVSGRKDHSEEKSGEIAND</sequence>
<dbReference type="InterPro" id="IPR010982">
    <property type="entry name" value="Lambda_DNA-bd_dom_sf"/>
</dbReference>
<protein>
    <submittedName>
        <fullName evidence="3">Helix-turn-helix transcriptional regulator</fullName>
    </submittedName>
</protein>
<dbReference type="Proteomes" id="UP001597391">
    <property type="component" value="Unassembled WGS sequence"/>
</dbReference>
<evidence type="ECO:0000313" key="4">
    <source>
        <dbReference type="Proteomes" id="UP001597391"/>
    </source>
</evidence>
<keyword evidence="4" id="KW-1185">Reference proteome</keyword>
<dbReference type="Pfam" id="PF01381">
    <property type="entry name" value="HTH_3"/>
    <property type="match status" value="1"/>
</dbReference>
<dbReference type="EMBL" id="JBHUOP010000002">
    <property type="protein sequence ID" value="MFD2839731.1"/>
    <property type="molecule type" value="Genomic_DNA"/>
</dbReference>
<evidence type="ECO:0000256" key="1">
    <source>
        <dbReference type="SAM" id="MobiDB-lite"/>
    </source>
</evidence>
<dbReference type="RefSeq" id="WP_377465278.1">
    <property type="nucleotide sequence ID" value="NZ_JBHUOP010000002.1"/>
</dbReference>
<dbReference type="InterPro" id="IPR001387">
    <property type="entry name" value="Cro/C1-type_HTH"/>
</dbReference>
<evidence type="ECO:0000259" key="2">
    <source>
        <dbReference type="PROSITE" id="PS50943"/>
    </source>
</evidence>
<dbReference type="SMART" id="SM00530">
    <property type="entry name" value="HTH_XRE"/>
    <property type="match status" value="1"/>
</dbReference>
<proteinExistence type="predicted"/>
<accession>A0ABW5XBP7</accession>